<keyword evidence="2" id="KW-1185">Reference proteome</keyword>
<dbReference type="Proteomes" id="UP000467006">
    <property type="component" value="Chromosome"/>
</dbReference>
<dbReference type="AlphaFoldDB" id="A0A7I7JUS2"/>
<name>A0A7I7JUS2_9MYCO</name>
<protein>
    <submittedName>
        <fullName evidence="1">DUF5135 domain-containing protein</fullName>
    </submittedName>
</protein>
<organism evidence="1 2">
    <name type="scientific">Mycolicibacterium duvalii</name>
    <dbReference type="NCBI Taxonomy" id="39688"/>
    <lineage>
        <taxon>Bacteria</taxon>
        <taxon>Bacillati</taxon>
        <taxon>Actinomycetota</taxon>
        <taxon>Actinomycetes</taxon>
        <taxon>Mycobacteriales</taxon>
        <taxon>Mycobacteriaceae</taxon>
        <taxon>Mycolicibacterium</taxon>
    </lineage>
</organism>
<accession>A0A7I7JUS2</accession>
<reference evidence="1 2" key="1">
    <citation type="journal article" date="2019" name="Emerg. Microbes Infect.">
        <title>Comprehensive subspecies identification of 175 nontuberculous mycobacteria species based on 7547 genomic profiles.</title>
        <authorList>
            <person name="Matsumoto Y."/>
            <person name="Kinjo T."/>
            <person name="Motooka D."/>
            <person name="Nabeya D."/>
            <person name="Jung N."/>
            <person name="Uechi K."/>
            <person name="Horii T."/>
            <person name="Iida T."/>
            <person name="Fujita J."/>
            <person name="Nakamura S."/>
        </authorList>
    </citation>
    <scope>NUCLEOTIDE SEQUENCE [LARGE SCALE GENOMIC DNA]</scope>
    <source>
        <strain evidence="1 2">JCM 6396</strain>
    </source>
</reference>
<dbReference type="OrthoDB" id="9066067at2"/>
<evidence type="ECO:0000313" key="2">
    <source>
        <dbReference type="Proteomes" id="UP000467006"/>
    </source>
</evidence>
<dbReference type="EMBL" id="AP022563">
    <property type="protein sequence ID" value="BBX15616.1"/>
    <property type="molecule type" value="Genomic_DNA"/>
</dbReference>
<gene>
    <name evidence="1" type="ORF">MDUV_04760</name>
</gene>
<sequence length="392" mass="43665">MSDLSKKPAVTESLSGTADLGSQGAPSSSAYKVWATIGAVFLALTVYLITRWVTGPYFEQVQGGPSEPPLYMKIPLIANAVILWVGLPFALWFFIIRPWVRERRITLDGMLLVSMGLMMFQDPMLNYHSTWCTYNAWLFNQGSWAPYFPGWAAHEEPGHTVPEPLLTNVPGYAYGVLLLTIVGCLIMRKIKNRWPGISNLRLILVTYAIAIVFDFVMEGLILLPIGFYSYPGAIQELSINAGTYYQYPIYEGFMWGGVQAALCCLRFFTDDRGRTVVERGMDNLRGGFVKQQFVRFLAIFGGVSACFFIFYNIPATWLGTQADPWPEDVQKRSYFNPGICGEGTDRPCPNPDLPRPTKHSGYINHEGELVLPEGVTIPPVVPIQGASSDDGQ</sequence>
<evidence type="ECO:0000313" key="1">
    <source>
        <dbReference type="EMBL" id="BBX15616.1"/>
    </source>
</evidence>
<dbReference type="RefSeq" id="WP_098003298.1">
    <property type="nucleotide sequence ID" value="NZ_AP022563.1"/>
</dbReference>
<dbReference type="Pfam" id="PF17198">
    <property type="entry name" value="AveC_like"/>
    <property type="match status" value="1"/>
</dbReference>
<dbReference type="InterPro" id="IPR033459">
    <property type="entry name" value="AveC-like"/>
</dbReference>
<dbReference type="KEGG" id="mdu:MDUV_04760"/>
<proteinExistence type="predicted"/>